<keyword evidence="10" id="KW-0406">Ion transport</keyword>
<evidence type="ECO:0000256" key="12">
    <source>
        <dbReference type="PIRSR" id="PIRSR006247-1"/>
    </source>
</evidence>
<evidence type="ECO:0000256" key="13">
    <source>
        <dbReference type="SAM" id="Phobius"/>
    </source>
</evidence>
<evidence type="ECO:0000256" key="2">
    <source>
        <dbReference type="ARBA" id="ARBA00009137"/>
    </source>
</evidence>
<feature type="binding site" evidence="12">
    <location>
        <position position="88"/>
    </location>
    <ligand>
        <name>K(+)</name>
        <dbReference type="ChEBI" id="CHEBI:29103"/>
    </ligand>
</feature>
<gene>
    <name evidence="14" type="ORF">ENQ20_15710</name>
</gene>
<evidence type="ECO:0000256" key="10">
    <source>
        <dbReference type="ARBA" id="ARBA00023065"/>
    </source>
</evidence>
<feature type="transmembrane region" description="Helical" evidence="13">
    <location>
        <begin position="305"/>
        <end position="327"/>
    </location>
</feature>
<comment type="caution">
    <text evidence="14">The sequence shown here is derived from an EMBL/GenBank/DDBJ whole genome shotgun (WGS) entry which is preliminary data.</text>
</comment>
<evidence type="ECO:0000256" key="9">
    <source>
        <dbReference type="ARBA" id="ARBA00022989"/>
    </source>
</evidence>
<keyword evidence="12" id="KW-0479">Metal-binding</keyword>
<feature type="transmembrane region" description="Helical" evidence="13">
    <location>
        <begin position="15"/>
        <end position="35"/>
    </location>
</feature>
<feature type="transmembrane region" description="Helical" evidence="13">
    <location>
        <begin position="113"/>
        <end position="138"/>
    </location>
</feature>
<keyword evidence="9 13" id="KW-1133">Transmembrane helix</keyword>
<protein>
    <submittedName>
        <fullName evidence="14">TrkH family potassium uptake protein</fullName>
    </submittedName>
</protein>
<reference evidence="14" key="1">
    <citation type="journal article" date="2020" name="mSystems">
        <title>Genome- and Community-Level Interaction Insights into Carbon Utilization and Element Cycling Functions of Hydrothermarchaeota in Hydrothermal Sediment.</title>
        <authorList>
            <person name="Zhou Z."/>
            <person name="Liu Y."/>
            <person name="Xu W."/>
            <person name="Pan J."/>
            <person name="Luo Z.H."/>
            <person name="Li M."/>
        </authorList>
    </citation>
    <scope>NUCLEOTIDE SEQUENCE [LARGE SCALE GENOMIC DNA]</scope>
    <source>
        <strain evidence="14">SpSt-289</strain>
    </source>
</reference>
<keyword evidence="11 13" id="KW-0472">Membrane</keyword>
<dbReference type="PIRSF" id="PIRSF006247">
    <property type="entry name" value="TrkH"/>
    <property type="match status" value="1"/>
</dbReference>
<dbReference type="GO" id="GO:0005886">
    <property type="term" value="C:plasma membrane"/>
    <property type="evidence" value="ECO:0007669"/>
    <property type="project" value="UniProtKB-SubCell"/>
</dbReference>
<evidence type="ECO:0000256" key="4">
    <source>
        <dbReference type="ARBA" id="ARBA00022475"/>
    </source>
</evidence>
<name>A0A7C1FK90_9CHLR</name>
<accession>A0A7C1FK90</accession>
<feature type="binding site" evidence="12">
    <location>
        <position position="197"/>
    </location>
    <ligand>
        <name>K(+)</name>
        <dbReference type="ChEBI" id="CHEBI:29103"/>
    </ligand>
</feature>
<keyword evidence="6" id="KW-0633">Potassium transport</keyword>
<dbReference type="GO" id="GO:0015379">
    <property type="term" value="F:potassium:chloride symporter activity"/>
    <property type="evidence" value="ECO:0007669"/>
    <property type="project" value="InterPro"/>
</dbReference>
<keyword evidence="4" id="KW-1003">Cell membrane</keyword>
<feature type="transmembrane region" description="Helical" evidence="13">
    <location>
        <begin position="370"/>
        <end position="393"/>
    </location>
</feature>
<dbReference type="GO" id="GO:0046872">
    <property type="term" value="F:metal ion binding"/>
    <property type="evidence" value="ECO:0007669"/>
    <property type="project" value="UniProtKB-KW"/>
</dbReference>
<sequence>MTATPWSFYYGEKDWLYLLLSAGAAAVTGVCLLCFTDLSEEIRIREGFAVVSFAWLLFSFFGALPFWLSGAVPSFTDAMFETLSGFTTTGASILTDIEALPHGLLFWRSMTHWIGGMGIIVLSLAVLPIIGIGGMQLYKAEVAGPTTDKLTPRITQTAKILWGVYAALTFLQTALLMFGGMNLFDALCTAFGTIASGGFSPRNTSISYYNSAFINWVTVFFMMMAGINFALHYRFATGNLGAYWRDREFHVFIASLTVASLLVLWNVWNSYQDKWRALEDSIFAVVSLHTSTGFALGNYETWPPGAQFVLLVVMIIGGSAGSTSGGLKVVRVYLLLKYIAALFTRLLHPQALVPTRIHGIAVSREIMGDVLGYIGIYFIAIIVGSYCLTATGVDWISGLSAVVSCLGGVGPGMEAVGPFDNYAWLSPFAKWVLMACMLLGRLEFFSLLILFSPAYWRR</sequence>
<keyword evidence="5" id="KW-0997">Cell inner membrane</keyword>
<evidence type="ECO:0000256" key="7">
    <source>
        <dbReference type="ARBA" id="ARBA00022692"/>
    </source>
</evidence>
<feature type="binding site" evidence="12">
    <location>
        <position position="409"/>
    </location>
    <ligand>
        <name>K(+)</name>
        <dbReference type="ChEBI" id="CHEBI:29103"/>
    </ligand>
</feature>
<dbReference type="AlphaFoldDB" id="A0A7C1FK90"/>
<dbReference type="EMBL" id="DSMG01000165">
    <property type="protein sequence ID" value="HDX32914.1"/>
    <property type="molecule type" value="Genomic_DNA"/>
</dbReference>
<feature type="transmembrane region" description="Helical" evidence="13">
    <location>
        <begin position="47"/>
        <end position="68"/>
    </location>
</feature>
<evidence type="ECO:0000256" key="3">
    <source>
        <dbReference type="ARBA" id="ARBA00022448"/>
    </source>
</evidence>
<evidence type="ECO:0000256" key="11">
    <source>
        <dbReference type="ARBA" id="ARBA00023136"/>
    </source>
</evidence>
<feature type="transmembrane region" description="Helical" evidence="13">
    <location>
        <begin position="212"/>
        <end position="231"/>
    </location>
</feature>
<feature type="transmembrane region" description="Helical" evidence="13">
    <location>
        <begin position="251"/>
        <end position="269"/>
    </location>
</feature>
<keyword evidence="8 12" id="KW-0630">Potassium</keyword>
<feature type="binding site" evidence="12">
    <location>
        <position position="292"/>
    </location>
    <ligand>
        <name>K(+)</name>
        <dbReference type="ChEBI" id="CHEBI:29103"/>
    </ligand>
</feature>
<dbReference type="Pfam" id="PF02386">
    <property type="entry name" value="TrkH"/>
    <property type="match status" value="1"/>
</dbReference>
<dbReference type="PANTHER" id="PTHR32024">
    <property type="entry name" value="TRK SYSTEM POTASSIUM UPTAKE PROTEIN TRKG-RELATED"/>
    <property type="match status" value="1"/>
</dbReference>
<keyword evidence="3" id="KW-0813">Transport</keyword>
<comment type="subcellular location">
    <subcellularLocation>
        <location evidence="1">Cell inner membrane</location>
        <topology evidence="1">Multi-pass membrane protein</topology>
    </subcellularLocation>
</comment>
<feature type="binding site" evidence="12">
    <location>
        <position position="89"/>
    </location>
    <ligand>
        <name>K(+)</name>
        <dbReference type="ChEBI" id="CHEBI:29103"/>
    </ligand>
</feature>
<comment type="similarity">
    <text evidence="2">Belongs to the TrkH potassium transport family.</text>
</comment>
<evidence type="ECO:0000256" key="1">
    <source>
        <dbReference type="ARBA" id="ARBA00004429"/>
    </source>
</evidence>
<evidence type="ECO:0000313" key="14">
    <source>
        <dbReference type="EMBL" id="HDX32914.1"/>
    </source>
</evidence>
<dbReference type="InterPro" id="IPR003445">
    <property type="entry name" value="Cat_transpt"/>
</dbReference>
<feature type="transmembrane region" description="Helical" evidence="13">
    <location>
        <begin position="159"/>
        <end position="177"/>
    </location>
</feature>
<evidence type="ECO:0000256" key="6">
    <source>
        <dbReference type="ARBA" id="ARBA00022538"/>
    </source>
</evidence>
<keyword evidence="7 13" id="KW-0812">Transmembrane</keyword>
<proteinExistence type="inferred from homology"/>
<dbReference type="InterPro" id="IPR004772">
    <property type="entry name" value="TrkH"/>
</dbReference>
<feature type="transmembrane region" description="Helical" evidence="13">
    <location>
        <begin position="431"/>
        <end position="456"/>
    </location>
</feature>
<organism evidence="14">
    <name type="scientific">Caldilinea aerophila</name>
    <dbReference type="NCBI Taxonomy" id="133453"/>
    <lineage>
        <taxon>Bacteria</taxon>
        <taxon>Bacillati</taxon>
        <taxon>Chloroflexota</taxon>
        <taxon>Caldilineae</taxon>
        <taxon>Caldilineales</taxon>
        <taxon>Caldilineaceae</taxon>
        <taxon>Caldilinea</taxon>
    </lineage>
</organism>
<evidence type="ECO:0000256" key="8">
    <source>
        <dbReference type="ARBA" id="ARBA00022958"/>
    </source>
</evidence>
<dbReference type="PANTHER" id="PTHR32024:SF2">
    <property type="entry name" value="TRK SYSTEM POTASSIUM UPTAKE PROTEIN TRKG-RELATED"/>
    <property type="match status" value="1"/>
</dbReference>
<evidence type="ECO:0000256" key="5">
    <source>
        <dbReference type="ARBA" id="ARBA00022519"/>
    </source>
</evidence>